<evidence type="ECO:0000313" key="3">
    <source>
        <dbReference type="EMBL" id="GGM72718.1"/>
    </source>
</evidence>
<comment type="caution">
    <text evidence="3">The sequence shown here is derived from an EMBL/GenBank/DDBJ whole genome shotgun (WGS) entry which is preliminary data.</text>
</comment>
<sequence length="167" mass="18351">MAKGDTGPRLRPPRHRASPRAITWWTIDAAIGWLVLLLPQVVALLVWGSAKPWLTLTVIGTLVVGALHTAVMPQWRYRVHRWEATREAVFARSGWFNQEWRIAPVSRIQTVDTERGALQQLLGLATVTVTTASAAGPVKIAGLDVRTAQELVDELTRTTMATPGDAT</sequence>
<proteinExistence type="predicted"/>
<feature type="domain" description="YdbS-like PH" evidence="2">
    <location>
        <begin position="77"/>
        <end position="154"/>
    </location>
</feature>
<keyword evidence="4" id="KW-1185">Reference proteome</keyword>
<dbReference type="PANTHER" id="PTHR34473:SF3">
    <property type="entry name" value="TRANSMEMBRANE PROTEIN-RELATED"/>
    <property type="match status" value="1"/>
</dbReference>
<keyword evidence="1" id="KW-0472">Membrane</keyword>
<dbReference type="Proteomes" id="UP000637578">
    <property type="component" value="Unassembled WGS sequence"/>
</dbReference>
<dbReference type="EMBL" id="BMMK01000029">
    <property type="protein sequence ID" value="GGM72718.1"/>
    <property type="molecule type" value="Genomic_DNA"/>
</dbReference>
<dbReference type="InterPro" id="IPR005182">
    <property type="entry name" value="YdbS-like_PH"/>
</dbReference>
<gene>
    <name evidence="3" type="ORF">GCM10012275_49210</name>
</gene>
<keyword evidence="1" id="KW-0812">Transmembrane</keyword>
<dbReference type="PANTHER" id="PTHR34473">
    <property type="entry name" value="UPF0699 TRANSMEMBRANE PROTEIN YDBS"/>
    <property type="match status" value="1"/>
</dbReference>
<dbReference type="Pfam" id="PF03703">
    <property type="entry name" value="bPH_2"/>
    <property type="match status" value="1"/>
</dbReference>
<feature type="transmembrane region" description="Helical" evidence="1">
    <location>
        <begin position="21"/>
        <end position="47"/>
    </location>
</feature>
<dbReference type="AlphaFoldDB" id="A0A8J3CGL8"/>
<keyword evidence="1" id="KW-1133">Transmembrane helix</keyword>
<organism evidence="3 4">
    <name type="scientific">Longimycelium tulufanense</name>
    <dbReference type="NCBI Taxonomy" id="907463"/>
    <lineage>
        <taxon>Bacteria</taxon>
        <taxon>Bacillati</taxon>
        <taxon>Actinomycetota</taxon>
        <taxon>Actinomycetes</taxon>
        <taxon>Pseudonocardiales</taxon>
        <taxon>Pseudonocardiaceae</taxon>
        <taxon>Longimycelium</taxon>
    </lineage>
</organism>
<evidence type="ECO:0000259" key="2">
    <source>
        <dbReference type="Pfam" id="PF03703"/>
    </source>
</evidence>
<name>A0A8J3CGL8_9PSEU</name>
<dbReference type="RefSeq" id="WP_189060790.1">
    <property type="nucleotide sequence ID" value="NZ_BMMK01000029.1"/>
</dbReference>
<evidence type="ECO:0000313" key="4">
    <source>
        <dbReference type="Proteomes" id="UP000637578"/>
    </source>
</evidence>
<feature type="transmembrane region" description="Helical" evidence="1">
    <location>
        <begin position="53"/>
        <end position="71"/>
    </location>
</feature>
<accession>A0A8J3CGL8</accession>
<protein>
    <submittedName>
        <fullName evidence="3">Membrane protein</fullName>
    </submittedName>
</protein>
<reference evidence="3" key="1">
    <citation type="journal article" date="2014" name="Int. J. Syst. Evol. Microbiol.">
        <title>Complete genome sequence of Corynebacterium casei LMG S-19264T (=DSM 44701T), isolated from a smear-ripened cheese.</title>
        <authorList>
            <consortium name="US DOE Joint Genome Institute (JGI-PGF)"/>
            <person name="Walter F."/>
            <person name="Albersmeier A."/>
            <person name="Kalinowski J."/>
            <person name="Ruckert C."/>
        </authorList>
    </citation>
    <scope>NUCLEOTIDE SEQUENCE</scope>
    <source>
        <strain evidence="3">CGMCC 4.5737</strain>
    </source>
</reference>
<evidence type="ECO:0000256" key="1">
    <source>
        <dbReference type="SAM" id="Phobius"/>
    </source>
</evidence>
<reference evidence="3" key="2">
    <citation type="submission" date="2020-09" db="EMBL/GenBank/DDBJ databases">
        <authorList>
            <person name="Sun Q."/>
            <person name="Zhou Y."/>
        </authorList>
    </citation>
    <scope>NUCLEOTIDE SEQUENCE</scope>
    <source>
        <strain evidence="3">CGMCC 4.5737</strain>
    </source>
</reference>